<organism evidence="2 3">
    <name type="scientific">Robertmurraya mangrovi</name>
    <dbReference type="NCBI Taxonomy" id="3098077"/>
    <lineage>
        <taxon>Bacteria</taxon>
        <taxon>Bacillati</taxon>
        <taxon>Bacillota</taxon>
        <taxon>Bacilli</taxon>
        <taxon>Bacillales</taxon>
        <taxon>Bacillaceae</taxon>
        <taxon>Robertmurraya</taxon>
    </lineage>
</organism>
<comment type="caution">
    <text evidence="2">The sequence shown here is derived from an EMBL/GenBank/DDBJ whole genome shotgun (WGS) entry which is preliminary data.</text>
</comment>
<gene>
    <name evidence="2" type="ORF">SM124_05630</name>
</gene>
<proteinExistence type="predicted"/>
<dbReference type="Proteomes" id="UP001290455">
    <property type="component" value="Unassembled WGS sequence"/>
</dbReference>
<keyword evidence="3" id="KW-1185">Reference proteome</keyword>
<dbReference type="InterPro" id="IPR038144">
    <property type="entry name" value="IPI"/>
</dbReference>
<sequence>MKKIWFGLLITIFITGCGTSMKDAEQVTNTNAGEVTSNEVTQSLKQIEPLKYQYEVKNQSEEELTLEFTSSQRYDFLVKNDKGEDVFLFSSAVAFLQALGEEKLGPDQSLQYEIDLSRLNLEPGEYELTLWMTPKEGKKYAISEKIKVE</sequence>
<feature type="domain" description="Intracellular proteinase inhibitor BsuPI" evidence="1">
    <location>
        <begin position="46"/>
        <end position="133"/>
    </location>
</feature>
<dbReference type="EMBL" id="JAXOFX010000003">
    <property type="protein sequence ID" value="MDZ5471221.1"/>
    <property type="molecule type" value="Genomic_DNA"/>
</dbReference>
<name>A0ABU5IVQ2_9BACI</name>
<dbReference type="Pfam" id="PF12690">
    <property type="entry name" value="BsuPI"/>
    <property type="match status" value="1"/>
</dbReference>
<dbReference type="PROSITE" id="PS51257">
    <property type="entry name" value="PROKAR_LIPOPROTEIN"/>
    <property type="match status" value="1"/>
</dbReference>
<dbReference type="Gene3D" id="2.60.40.2360">
    <property type="entry name" value="Intracellular proteinase inhibitor BsuPI"/>
    <property type="match status" value="1"/>
</dbReference>
<evidence type="ECO:0000259" key="1">
    <source>
        <dbReference type="Pfam" id="PF12690"/>
    </source>
</evidence>
<dbReference type="InterPro" id="IPR020481">
    <property type="entry name" value="Intracell_prot_inh_BsuPI"/>
</dbReference>
<evidence type="ECO:0000313" key="2">
    <source>
        <dbReference type="EMBL" id="MDZ5471221.1"/>
    </source>
</evidence>
<dbReference type="RefSeq" id="WP_322445528.1">
    <property type="nucleotide sequence ID" value="NZ_JAXOFX010000003.1"/>
</dbReference>
<reference evidence="2 3" key="1">
    <citation type="submission" date="2023-11" db="EMBL/GenBank/DDBJ databases">
        <title>Bacillus jintuensis, isolated from a mudflat on the Beibu Gulf coast.</title>
        <authorList>
            <person name="Li M."/>
        </authorList>
    </citation>
    <scope>NUCLEOTIDE SEQUENCE [LARGE SCALE GENOMIC DNA]</scope>
    <source>
        <strain evidence="2 3">31A1R</strain>
    </source>
</reference>
<accession>A0ABU5IVQ2</accession>
<protein>
    <recommendedName>
        <fullName evidence="1">Intracellular proteinase inhibitor BsuPI domain-containing protein</fullName>
    </recommendedName>
</protein>
<evidence type="ECO:0000313" key="3">
    <source>
        <dbReference type="Proteomes" id="UP001290455"/>
    </source>
</evidence>